<keyword evidence="2" id="KW-0472">Membrane</keyword>
<evidence type="ECO:0000313" key="4">
    <source>
        <dbReference type="Proteomes" id="UP000027730"/>
    </source>
</evidence>
<keyword evidence="2" id="KW-1133">Transmembrane helix</keyword>
<name>A0A074WYD0_9PEZI</name>
<dbReference type="AlphaFoldDB" id="A0A074WYD0"/>
<evidence type="ECO:0000256" key="2">
    <source>
        <dbReference type="SAM" id="Phobius"/>
    </source>
</evidence>
<feature type="region of interest" description="Disordered" evidence="1">
    <location>
        <begin position="167"/>
        <end position="193"/>
    </location>
</feature>
<evidence type="ECO:0000313" key="3">
    <source>
        <dbReference type="EMBL" id="KEQ74772.1"/>
    </source>
</evidence>
<dbReference type="EMBL" id="KL584706">
    <property type="protein sequence ID" value="KEQ74772.1"/>
    <property type="molecule type" value="Genomic_DNA"/>
</dbReference>
<gene>
    <name evidence="3" type="ORF">M436DRAFT_43163</name>
</gene>
<feature type="transmembrane region" description="Helical" evidence="2">
    <location>
        <begin position="67"/>
        <end position="88"/>
    </location>
</feature>
<reference evidence="3 4" key="1">
    <citation type="journal article" date="2014" name="BMC Genomics">
        <title>Genome sequencing of four Aureobasidium pullulans varieties: biotechnological potential, stress tolerance, and description of new species.</title>
        <authorList>
            <person name="Gostin Ar C."/>
            <person name="Ohm R.A."/>
            <person name="Kogej T."/>
            <person name="Sonjak S."/>
            <person name="Turk M."/>
            <person name="Zajc J."/>
            <person name="Zalar P."/>
            <person name="Grube M."/>
            <person name="Sun H."/>
            <person name="Han J."/>
            <person name="Sharma A."/>
            <person name="Chiniquy J."/>
            <person name="Ngan C.Y."/>
            <person name="Lipzen A."/>
            <person name="Barry K."/>
            <person name="Grigoriev I.V."/>
            <person name="Gunde-Cimerman N."/>
        </authorList>
    </citation>
    <scope>NUCLEOTIDE SEQUENCE [LARGE SCALE GENOMIC DNA]</scope>
    <source>
        <strain evidence="3 4">CBS 147.97</strain>
    </source>
</reference>
<proteinExistence type="predicted"/>
<keyword evidence="4" id="KW-1185">Reference proteome</keyword>
<dbReference type="Proteomes" id="UP000027730">
    <property type="component" value="Unassembled WGS sequence"/>
</dbReference>
<dbReference type="OrthoDB" id="5423884at2759"/>
<organism evidence="3 4">
    <name type="scientific">Aureobasidium namibiae CBS 147.97</name>
    <dbReference type="NCBI Taxonomy" id="1043004"/>
    <lineage>
        <taxon>Eukaryota</taxon>
        <taxon>Fungi</taxon>
        <taxon>Dikarya</taxon>
        <taxon>Ascomycota</taxon>
        <taxon>Pezizomycotina</taxon>
        <taxon>Dothideomycetes</taxon>
        <taxon>Dothideomycetidae</taxon>
        <taxon>Dothideales</taxon>
        <taxon>Saccotheciaceae</taxon>
        <taxon>Aureobasidium</taxon>
    </lineage>
</organism>
<sequence>MSALDYGSTSPVEARTINAMSVPWILAKRALPGIVGRQTSKPQFLTARDSMVAIPTVYYGLDSGPDAGTVVGATLGSVAGFILLVWLIQTLSSGRNKQPDEEVIIRHERSPRRRRRSEMRSVSRGPERVIRQERIVRDSSRAAPPMRSSFIVEPERRVEGDDIVEVIEEQSSVGAPRRKPSRRGSGTYRSVDPLMYDDRGYARRDVY</sequence>
<keyword evidence="2" id="KW-0812">Transmembrane</keyword>
<accession>A0A074WYD0</accession>
<dbReference type="HOGENOM" id="CLU_087045_1_1_1"/>
<dbReference type="RefSeq" id="XP_013429098.1">
    <property type="nucleotide sequence ID" value="XM_013573644.1"/>
</dbReference>
<evidence type="ECO:0000256" key="1">
    <source>
        <dbReference type="SAM" id="MobiDB-lite"/>
    </source>
</evidence>
<feature type="region of interest" description="Disordered" evidence="1">
    <location>
        <begin position="97"/>
        <end position="130"/>
    </location>
</feature>
<dbReference type="GeneID" id="25409899"/>
<protein>
    <submittedName>
        <fullName evidence="3">Uncharacterized protein</fullName>
    </submittedName>
</protein>
<feature type="compositionally biased region" description="Basic and acidic residues" evidence="1">
    <location>
        <begin position="118"/>
        <end position="130"/>
    </location>
</feature>
<feature type="compositionally biased region" description="Basic and acidic residues" evidence="1">
    <location>
        <begin position="97"/>
        <end position="108"/>
    </location>
</feature>